<dbReference type="GO" id="GO:0006952">
    <property type="term" value="P:defense response"/>
    <property type="evidence" value="ECO:0007669"/>
    <property type="project" value="UniProtKB-KW"/>
</dbReference>
<protein>
    <submittedName>
        <fullName evidence="3">Putative P-loop containing nucleoside triphosphate hydrolase</fullName>
    </submittedName>
</protein>
<evidence type="ECO:0000313" key="3">
    <source>
        <dbReference type="EMBL" id="RHN38932.1"/>
    </source>
</evidence>
<gene>
    <name evidence="3" type="ORF">MtrunA17_Chr8g0338421</name>
</gene>
<dbReference type="PANTHER" id="PTHR36766:SF40">
    <property type="entry name" value="DISEASE RESISTANCE PROTEIN RGA3"/>
    <property type="match status" value="1"/>
</dbReference>
<dbReference type="GO" id="GO:0016787">
    <property type="term" value="F:hydrolase activity"/>
    <property type="evidence" value="ECO:0007669"/>
    <property type="project" value="UniProtKB-KW"/>
</dbReference>
<feature type="domain" description="NB-ARC" evidence="2">
    <location>
        <begin position="1"/>
        <end position="109"/>
    </location>
</feature>
<dbReference type="Proteomes" id="UP000265566">
    <property type="component" value="Chromosome 8"/>
</dbReference>
<proteinExistence type="predicted"/>
<dbReference type="AlphaFoldDB" id="A0A396GB88"/>
<dbReference type="EMBL" id="PSQE01000008">
    <property type="protein sequence ID" value="RHN38932.1"/>
    <property type="molecule type" value="Genomic_DNA"/>
</dbReference>
<dbReference type="SUPFAM" id="SSF52540">
    <property type="entry name" value="P-loop containing nucleoside triphosphate hydrolases"/>
    <property type="match status" value="1"/>
</dbReference>
<name>A0A396GB88_MEDTR</name>
<accession>A0A396GB88</accession>
<dbReference type="Pfam" id="PF00931">
    <property type="entry name" value="NB-ARC"/>
    <property type="match status" value="1"/>
</dbReference>
<reference evidence="3" key="1">
    <citation type="journal article" date="2018" name="Nat. Plants">
        <title>Whole-genome landscape of Medicago truncatula symbiotic genes.</title>
        <authorList>
            <person name="Pecrix Y."/>
            <person name="Gamas P."/>
            <person name="Carrere S."/>
        </authorList>
    </citation>
    <scope>NUCLEOTIDE SEQUENCE</scope>
    <source>
        <tissue evidence="3">Leaves</tissue>
    </source>
</reference>
<dbReference type="InterPro" id="IPR002182">
    <property type="entry name" value="NB-ARC"/>
</dbReference>
<keyword evidence="1" id="KW-0611">Plant defense</keyword>
<dbReference type="Gramene" id="rna44909">
    <property type="protein sequence ID" value="RHN38932.1"/>
    <property type="gene ID" value="gene44909"/>
</dbReference>
<evidence type="ECO:0000259" key="2">
    <source>
        <dbReference type="Pfam" id="PF00931"/>
    </source>
</evidence>
<dbReference type="PANTHER" id="PTHR36766">
    <property type="entry name" value="PLANT BROAD-SPECTRUM MILDEW RESISTANCE PROTEIN RPW8"/>
    <property type="match status" value="1"/>
</dbReference>
<keyword evidence="3" id="KW-0378">Hydrolase</keyword>
<dbReference type="InterPro" id="IPR027417">
    <property type="entry name" value="P-loop_NTPase"/>
</dbReference>
<dbReference type="GO" id="GO:0043531">
    <property type="term" value="F:ADP binding"/>
    <property type="evidence" value="ECO:0007669"/>
    <property type="project" value="InterPro"/>
</dbReference>
<organism evidence="3">
    <name type="scientific">Medicago truncatula</name>
    <name type="common">Barrel medic</name>
    <name type="synonym">Medicago tribuloides</name>
    <dbReference type="NCBI Taxonomy" id="3880"/>
    <lineage>
        <taxon>Eukaryota</taxon>
        <taxon>Viridiplantae</taxon>
        <taxon>Streptophyta</taxon>
        <taxon>Embryophyta</taxon>
        <taxon>Tracheophyta</taxon>
        <taxon>Spermatophyta</taxon>
        <taxon>Magnoliopsida</taxon>
        <taxon>eudicotyledons</taxon>
        <taxon>Gunneridae</taxon>
        <taxon>Pentapetalae</taxon>
        <taxon>rosids</taxon>
        <taxon>fabids</taxon>
        <taxon>Fabales</taxon>
        <taxon>Fabaceae</taxon>
        <taxon>Papilionoideae</taxon>
        <taxon>50 kb inversion clade</taxon>
        <taxon>NPAAA clade</taxon>
        <taxon>Hologalegina</taxon>
        <taxon>IRL clade</taxon>
        <taxon>Trifolieae</taxon>
        <taxon>Medicago</taxon>
    </lineage>
</organism>
<sequence>MWVCVSENFDVKTIVKNMVESLTNSKIDDKLSLENLQNMLCKNLNGKRFFLILDDIWNESFEKWAQLRTYLMCDAQGTKVLVTTRSKAVAQTMGVREPYFLNGLTPEES</sequence>
<comment type="caution">
    <text evidence="3">The sequence shown here is derived from an EMBL/GenBank/DDBJ whole genome shotgun (WGS) entry which is preliminary data.</text>
</comment>
<dbReference type="Gene3D" id="3.40.50.300">
    <property type="entry name" value="P-loop containing nucleotide triphosphate hydrolases"/>
    <property type="match status" value="1"/>
</dbReference>
<evidence type="ECO:0000256" key="1">
    <source>
        <dbReference type="ARBA" id="ARBA00022821"/>
    </source>
</evidence>